<dbReference type="Proteomes" id="UP000309215">
    <property type="component" value="Unassembled WGS sequence"/>
</dbReference>
<dbReference type="EMBL" id="SSMQ01000001">
    <property type="protein sequence ID" value="TKD13301.1"/>
    <property type="molecule type" value="Genomic_DNA"/>
</dbReference>
<feature type="compositionally biased region" description="Basic and acidic residues" evidence="1">
    <location>
        <begin position="236"/>
        <end position="248"/>
    </location>
</feature>
<accession>A0A4U1JKI8</accession>
<organism evidence="2 3">
    <name type="scientific">Polyangium fumosum</name>
    <dbReference type="NCBI Taxonomy" id="889272"/>
    <lineage>
        <taxon>Bacteria</taxon>
        <taxon>Pseudomonadati</taxon>
        <taxon>Myxococcota</taxon>
        <taxon>Polyangia</taxon>
        <taxon>Polyangiales</taxon>
        <taxon>Polyangiaceae</taxon>
        <taxon>Polyangium</taxon>
    </lineage>
</organism>
<evidence type="ECO:0008006" key="4">
    <source>
        <dbReference type="Google" id="ProtNLM"/>
    </source>
</evidence>
<sequence>MSAAGLETELNPMQEGDDMPSVDEPHPLCWFCRKKPATELYIQPKSTKRVCATCLDRLQVQDAYEHAWLHFLVLEDEERYEEVLAGIGAFLEANRHRDHDQWLARSITRDRSSVLFEAGRYAEADEACDAWGRFPFDNVTDRWFHGSAKAQIVQALGRPQEALAIFEEAFSHQDPRYASAIPYYLHWLVDFSDAVGQPVDEKWRRVAEAGAEDFAVEMPVRDSLGESMLALAEMTREMPSKRQREWEATHGGGTGEDKP</sequence>
<dbReference type="SUPFAM" id="SSF48452">
    <property type="entry name" value="TPR-like"/>
    <property type="match status" value="1"/>
</dbReference>
<proteinExistence type="predicted"/>
<evidence type="ECO:0000313" key="3">
    <source>
        <dbReference type="Proteomes" id="UP000309215"/>
    </source>
</evidence>
<dbReference type="AlphaFoldDB" id="A0A4U1JKI8"/>
<dbReference type="InterPro" id="IPR011990">
    <property type="entry name" value="TPR-like_helical_dom_sf"/>
</dbReference>
<evidence type="ECO:0000256" key="1">
    <source>
        <dbReference type="SAM" id="MobiDB-lite"/>
    </source>
</evidence>
<feature type="compositionally biased region" description="Gly residues" evidence="1">
    <location>
        <begin position="250"/>
        <end position="259"/>
    </location>
</feature>
<protein>
    <recommendedName>
        <fullName evidence="4">Tetratricopeptide repeat protein</fullName>
    </recommendedName>
</protein>
<feature type="region of interest" description="Disordered" evidence="1">
    <location>
        <begin position="1"/>
        <end position="21"/>
    </location>
</feature>
<dbReference type="RefSeq" id="WP_170228774.1">
    <property type="nucleotide sequence ID" value="NZ_SSMQ01000001.1"/>
</dbReference>
<comment type="caution">
    <text evidence="2">The sequence shown here is derived from an EMBL/GenBank/DDBJ whole genome shotgun (WGS) entry which is preliminary data.</text>
</comment>
<name>A0A4U1JKI8_9BACT</name>
<reference evidence="2 3" key="1">
    <citation type="submission" date="2019-04" db="EMBL/GenBank/DDBJ databases">
        <authorList>
            <person name="Li Y."/>
            <person name="Wang J."/>
        </authorList>
    </citation>
    <scope>NUCLEOTIDE SEQUENCE [LARGE SCALE GENOMIC DNA]</scope>
    <source>
        <strain evidence="2 3">DSM 14668</strain>
    </source>
</reference>
<evidence type="ECO:0000313" key="2">
    <source>
        <dbReference type="EMBL" id="TKD13301.1"/>
    </source>
</evidence>
<feature type="region of interest" description="Disordered" evidence="1">
    <location>
        <begin position="236"/>
        <end position="259"/>
    </location>
</feature>
<gene>
    <name evidence="2" type="ORF">E8A74_01760</name>
</gene>
<keyword evidence="3" id="KW-1185">Reference proteome</keyword>